<name>A0A8I3WEU6_CALJA</name>
<keyword evidence="2" id="KW-1185">Reference proteome</keyword>
<dbReference type="AlphaFoldDB" id="A0A8I3WEU6"/>
<evidence type="ECO:0000313" key="2">
    <source>
        <dbReference type="Proteomes" id="UP000008225"/>
    </source>
</evidence>
<organism evidence="1 2">
    <name type="scientific">Callithrix jacchus</name>
    <name type="common">White-tufted-ear marmoset</name>
    <name type="synonym">Simia Jacchus</name>
    <dbReference type="NCBI Taxonomy" id="9483"/>
    <lineage>
        <taxon>Eukaryota</taxon>
        <taxon>Metazoa</taxon>
        <taxon>Chordata</taxon>
        <taxon>Craniata</taxon>
        <taxon>Vertebrata</taxon>
        <taxon>Euteleostomi</taxon>
        <taxon>Mammalia</taxon>
        <taxon>Eutheria</taxon>
        <taxon>Euarchontoglires</taxon>
        <taxon>Primates</taxon>
        <taxon>Haplorrhini</taxon>
        <taxon>Platyrrhini</taxon>
        <taxon>Cebidae</taxon>
        <taxon>Callitrichinae</taxon>
        <taxon>Callithrix</taxon>
        <taxon>Callithrix</taxon>
    </lineage>
</organism>
<dbReference type="Proteomes" id="UP000008225">
    <property type="component" value="Chromosome 10"/>
</dbReference>
<accession>A0A8I3WEU6</accession>
<dbReference type="Ensembl" id="ENSCJAT00000141904.1">
    <property type="protein sequence ID" value="ENSCJAP00000086409.1"/>
    <property type="gene ID" value="ENSCJAG00000072490.1"/>
</dbReference>
<sequence length="98" mass="10754">YASYACIKISHVPHKYIYPLCTIFFLSFLRHSLTLSPRLVCSGVISAYCNLHLPSSSDSCASASQVAKIIGTSHQAQLISVFLVEMGFNRGQTSVEKN</sequence>
<reference evidence="1" key="3">
    <citation type="submission" date="2025-09" db="UniProtKB">
        <authorList>
            <consortium name="Ensembl"/>
        </authorList>
    </citation>
    <scope>IDENTIFICATION</scope>
</reference>
<dbReference type="PANTHER" id="PTHR12138:SF135">
    <property type="entry name" value="SAM DOMAIN-CONTAINING PROTEIN"/>
    <property type="match status" value="1"/>
</dbReference>
<protein>
    <submittedName>
        <fullName evidence="1">Uncharacterized protein</fullName>
    </submittedName>
</protein>
<proteinExistence type="predicted"/>
<evidence type="ECO:0000313" key="1">
    <source>
        <dbReference type="Ensembl" id="ENSCJAP00000086409.1"/>
    </source>
</evidence>
<dbReference type="GeneTree" id="ENSGT01150000286943"/>
<reference evidence="1" key="2">
    <citation type="submission" date="2025-08" db="UniProtKB">
        <authorList>
            <consortium name="Ensembl"/>
        </authorList>
    </citation>
    <scope>IDENTIFICATION</scope>
</reference>
<reference evidence="1 2" key="1">
    <citation type="submission" date="2009-03" db="EMBL/GenBank/DDBJ databases">
        <authorList>
            <person name="Warren W."/>
            <person name="Ye L."/>
            <person name="Minx P."/>
            <person name="Worley K."/>
            <person name="Gibbs R."/>
            <person name="Wilson R.K."/>
        </authorList>
    </citation>
    <scope>NUCLEOTIDE SEQUENCE [LARGE SCALE GENOMIC DNA]</scope>
</reference>
<dbReference type="PANTHER" id="PTHR12138">
    <property type="entry name" value="PRIMATE-EXPANDED PROTEIN FAMILY"/>
    <property type="match status" value="1"/>
</dbReference>